<gene>
    <name evidence="2" type="ORF">ACFP3J_08075</name>
</gene>
<sequence length="298" mass="32074">MNWALAHRIASIAAVQAHRDLGIDRTRYVHVHQALGAAGVVGMAQPMPRLFGVYFSPADQGPAVLLNASLNAVTQRHTAAHELGHHRLGHRTAADEEMDPALRWGDGSWPEEEKTAEAFAAWFLMPLPAVRAALGRVCGGRPSRPEDVYRVARELGTSYAGTVRHLVNLRLLNADRAAQWSRIPPSTLRSSLAGGAELPGQAHVHVITEATDGQIIYADAADVLVLHLPGAAFDALPKGLEQWTSDGPVPLTAAVMTAEMPPGKEASVQVNVPARECQLRLTVVREVPRCGVDEVWPA</sequence>
<dbReference type="Proteomes" id="UP001596065">
    <property type="component" value="Unassembled WGS sequence"/>
</dbReference>
<dbReference type="EMBL" id="JBHSOE010000009">
    <property type="protein sequence ID" value="MFC5655446.1"/>
    <property type="molecule type" value="Genomic_DNA"/>
</dbReference>
<protein>
    <submittedName>
        <fullName evidence="2">ImmA/IrrE family metallo-endopeptidase</fullName>
    </submittedName>
</protein>
<evidence type="ECO:0000313" key="2">
    <source>
        <dbReference type="EMBL" id="MFC5655446.1"/>
    </source>
</evidence>
<dbReference type="PANTHER" id="PTHR43236">
    <property type="entry name" value="ANTITOXIN HIGA1"/>
    <property type="match status" value="1"/>
</dbReference>
<dbReference type="InterPro" id="IPR010359">
    <property type="entry name" value="IrrE_HExxH"/>
</dbReference>
<comment type="caution">
    <text evidence="2">The sequence shown here is derived from an EMBL/GenBank/DDBJ whole genome shotgun (WGS) entry which is preliminary data.</text>
</comment>
<dbReference type="PANTHER" id="PTHR43236:SF1">
    <property type="entry name" value="BLL7220 PROTEIN"/>
    <property type="match status" value="1"/>
</dbReference>
<dbReference type="Pfam" id="PF06114">
    <property type="entry name" value="Peptidase_M78"/>
    <property type="match status" value="1"/>
</dbReference>
<proteinExistence type="predicted"/>
<organism evidence="2 3">
    <name type="scientific">Streptomyces nogalater</name>
    <dbReference type="NCBI Taxonomy" id="38314"/>
    <lineage>
        <taxon>Bacteria</taxon>
        <taxon>Bacillati</taxon>
        <taxon>Actinomycetota</taxon>
        <taxon>Actinomycetes</taxon>
        <taxon>Kitasatosporales</taxon>
        <taxon>Streptomycetaceae</taxon>
        <taxon>Streptomyces</taxon>
    </lineage>
</organism>
<accession>A0ABW0WB54</accession>
<feature type="domain" description="IrrE N-terminal-like" evidence="1">
    <location>
        <begin position="58"/>
        <end position="134"/>
    </location>
</feature>
<dbReference type="RefSeq" id="WP_344348359.1">
    <property type="nucleotide sequence ID" value="NZ_BAAASM010000015.1"/>
</dbReference>
<name>A0ABW0WB54_STRNO</name>
<dbReference type="InterPro" id="IPR052345">
    <property type="entry name" value="Rad_response_metalloprotease"/>
</dbReference>
<dbReference type="Gene3D" id="1.10.10.2910">
    <property type="match status" value="1"/>
</dbReference>
<keyword evidence="3" id="KW-1185">Reference proteome</keyword>
<reference evidence="3" key="1">
    <citation type="journal article" date="2019" name="Int. J. Syst. Evol. Microbiol.">
        <title>The Global Catalogue of Microorganisms (GCM) 10K type strain sequencing project: providing services to taxonomists for standard genome sequencing and annotation.</title>
        <authorList>
            <consortium name="The Broad Institute Genomics Platform"/>
            <consortium name="The Broad Institute Genome Sequencing Center for Infectious Disease"/>
            <person name="Wu L."/>
            <person name="Ma J."/>
        </authorList>
    </citation>
    <scope>NUCLEOTIDE SEQUENCE [LARGE SCALE GENOMIC DNA]</scope>
    <source>
        <strain evidence="3">KCTC 5701</strain>
    </source>
</reference>
<evidence type="ECO:0000313" key="3">
    <source>
        <dbReference type="Proteomes" id="UP001596065"/>
    </source>
</evidence>
<evidence type="ECO:0000259" key="1">
    <source>
        <dbReference type="Pfam" id="PF06114"/>
    </source>
</evidence>